<dbReference type="PROSITE" id="PS51186">
    <property type="entry name" value="GNAT"/>
    <property type="match status" value="1"/>
</dbReference>
<protein>
    <recommendedName>
        <fullName evidence="1">N-acetyltransferase domain-containing protein</fullName>
    </recommendedName>
</protein>
<organism evidence="2 3">
    <name type="scientific">Silvimonas amylolytica</name>
    <dbReference type="NCBI Taxonomy" id="449663"/>
    <lineage>
        <taxon>Bacteria</taxon>
        <taxon>Pseudomonadati</taxon>
        <taxon>Pseudomonadota</taxon>
        <taxon>Betaproteobacteria</taxon>
        <taxon>Neisseriales</taxon>
        <taxon>Chitinibacteraceae</taxon>
        <taxon>Silvimonas</taxon>
    </lineage>
</organism>
<dbReference type="SUPFAM" id="SSF55729">
    <property type="entry name" value="Acyl-CoA N-acyltransferases (Nat)"/>
    <property type="match status" value="1"/>
</dbReference>
<dbReference type="InterPro" id="IPR000182">
    <property type="entry name" value="GNAT_dom"/>
</dbReference>
<dbReference type="CDD" id="cd04301">
    <property type="entry name" value="NAT_SF"/>
    <property type="match status" value="1"/>
</dbReference>
<accession>A0ABQ2PPR9</accession>
<evidence type="ECO:0000313" key="3">
    <source>
        <dbReference type="Proteomes" id="UP000621859"/>
    </source>
</evidence>
<evidence type="ECO:0000259" key="1">
    <source>
        <dbReference type="PROSITE" id="PS51186"/>
    </source>
</evidence>
<reference evidence="3" key="1">
    <citation type="journal article" date="2019" name="Int. J. Syst. Evol. Microbiol.">
        <title>The Global Catalogue of Microorganisms (GCM) 10K type strain sequencing project: providing services to taxonomists for standard genome sequencing and annotation.</title>
        <authorList>
            <consortium name="The Broad Institute Genomics Platform"/>
            <consortium name="The Broad Institute Genome Sequencing Center for Infectious Disease"/>
            <person name="Wu L."/>
            <person name="Ma J."/>
        </authorList>
    </citation>
    <scope>NUCLEOTIDE SEQUENCE [LARGE SCALE GENOMIC DNA]</scope>
    <source>
        <strain evidence="3">CGMCC 1.8860</strain>
    </source>
</reference>
<proteinExistence type="predicted"/>
<dbReference type="Pfam" id="PF00583">
    <property type="entry name" value="Acetyltransf_1"/>
    <property type="match status" value="1"/>
</dbReference>
<keyword evidence="3" id="KW-1185">Reference proteome</keyword>
<dbReference type="Proteomes" id="UP000621859">
    <property type="component" value="Unassembled WGS sequence"/>
</dbReference>
<name>A0ABQ2PPR9_9NEIS</name>
<dbReference type="EMBL" id="BMLY01000006">
    <property type="protein sequence ID" value="GGP27613.1"/>
    <property type="molecule type" value="Genomic_DNA"/>
</dbReference>
<dbReference type="InterPro" id="IPR016181">
    <property type="entry name" value="Acyl_CoA_acyltransferase"/>
</dbReference>
<sequence length="174" mass="19336">MKLAPAAIEHAEQIAILHANSWQATYADVLAPDYLAHTVPAERKAIWLQRLYKPRSNQVVLIAHASGRVHGFACAYVGEHAEWGSYLDNLHVDQASQRQGVGRRLLLEIARRCEEHNPGQGLYLLVNQTNQNAQNFYALHGAQNAQESVWNAPDGSTVPTFIYRWTNIATLAGA</sequence>
<feature type="domain" description="N-acetyltransferase" evidence="1">
    <location>
        <begin position="1"/>
        <end position="168"/>
    </location>
</feature>
<dbReference type="Gene3D" id="3.40.630.30">
    <property type="match status" value="1"/>
</dbReference>
<dbReference type="RefSeq" id="WP_188696836.1">
    <property type="nucleotide sequence ID" value="NZ_BMLY01000006.1"/>
</dbReference>
<comment type="caution">
    <text evidence="2">The sequence shown here is derived from an EMBL/GenBank/DDBJ whole genome shotgun (WGS) entry which is preliminary data.</text>
</comment>
<evidence type="ECO:0000313" key="2">
    <source>
        <dbReference type="EMBL" id="GGP27613.1"/>
    </source>
</evidence>
<gene>
    <name evidence="2" type="ORF">GCM10010971_34320</name>
</gene>